<reference evidence="1" key="2">
    <citation type="journal article" date="2023" name="BMC Genomics">
        <title>Pest status, molecular evolution, and epigenetic factors derived from the genome assembly of Frankliniella fusca, a thysanopteran phytovirus vector.</title>
        <authorList>
            <person name="Catto M.A."/>
            <person name="Labadie P.E."/>
            <person name="Jacobson A.L."/>
            <person name="Kennedy G.G."/>
            <person name="Srinivasan R."/>
            <person name="Hunt B.G."/>
        </authorList>
    </citation>
    <scope>NUCLEOTIDE SEQUENCE</scope>
    <source>
        <strain evidence="1">PL_HMW_Pooled</strain>
    </source>
</reference>
<dbReference type="EMBL" id="JAHWGI010001123">
    <property type="protein sequence ID" value="KAK3922839.1"/>
    <property type="molecule type" value="Genomic_DNA"/>
</dbReference>
<gene>
    <name evidence="1" type="ORF">KUF71_001505</name>
</gene>
<dbReference type="AlphaFoldDB" id="A0AAE1HK73"/>
<evidence type="ECO:0000313" key="2">
    <source>
        <dbReference type="Proteomes" id="UP001219518"/>
    </source>
</evidence>
<reference evidence="1" key="1">
    <citation type="submission" date="2021-07" db="EMBL/GenBank/DDBJ databases">
        <authorList>
            <person name="Catto M.A."/>
            <person name="Jacobson A."/>
            <person name="Kennedy G."/>
            <person name="Labadie P."/>
            <person name="Hunt B.G."/>
            <person name="Srinivasan R."/>
        </authorList>
    </citation>
    <scope>NUCLEOTIDE SEQUENCE</scope>
    <source>
        <strain evidence="1">PL_HMW_Pooled</strain>
        <tissue evidence="1">Head</tissue>
    </source>
</reference>
<accession>A0AAE1HK73</accession>
<sequence length="124" mass="14531">MNRPASKDQGQRDKRREQAKLNFITSAKIAENPFRSSPASKRPMKLNFSRNFTPLKIAKLDLGVKKTVMKRVPRHAGFLHFMYRTRTHESCILPCRKYLHEEYRAKKRACTVYTSKDIYGANKK</sequence>
<evidence type="ECO:0000313" key="1">
    <source>
        <dbReference type="EMBL" id="KAK3922839.1"/>
    </source>
</evidence>
<proteinExistence type="predicted"/>
<dbReference type="Proteomes" id="UP001219518">
    <property type="component" value="Unassembled WGS sequence"/>
</dbReference>
<protein>
    <submittedName>
        <fullName evidence="1">RNase adapter protein</fullName>
    </submittedName>
</protein>
<organism evidence="1 2">
    <name type="scientific">Frankliniella fusca</name>
    <dbReference type="NCBI Taxonomy" id="407009"/>
    <lineage>
        <taxon>Eukaryota</taxon>
        <taxon>Metazoa</taxon>
        <taxon>Ecdysozoa</taxon>
        <taxon>Arthropoda</taxon>
        <taxon>Hexapoda</taxon>
        <taxon>Insecta</taxon>
        <taxon>Pterygota</taxon>
        <taxon>Neoptera</taxon>
        <taxon>Paraneoptera</taxon>
        <taxon>Thysanoptera</taxon>
        <taxon>Terebrantia</taxon>
        <taxon>Thripoidea</taxon>
        <taxon>Thripidae</taxon>
        <taxon>Frankliniella</taxon>
    </lineage>
</organism>
<keyword evidence="2" id="KW-1185">Reference proteome</keyword>
<name>A0AAE1HK73_9NEOP</name>
<comment type="caution">
    <text evidence="1">The sequence shown here is derived from an EMBL/GenBank/DDBJ whole genome shotgun (WGS) entry which is preliminary data.</text>
</comment>